<dbReference type="SMART" id="SM00260">
    <property type="entry name" value="CheW"/>
    <property type="match status" value="1"/>
</dbReference>
<dbReference type="Pfam" id="PF01584">
    <property type="entry name" value="CheW"/>
    <property type="match status" value="1"/>
</dbReference>
<dbReference type="PANTHER" id="PTHR22617">
    <property type="entry name" value="CHEMOTAXIS SENSOR HISTIDINE KINASE-RELATED"/>
    <property type="match status" value="1"/>
</dbReference>
<dbReference type="AlphaFoldDB" id="U2YK33"/>
<protein>
    <submittedName>
        <fullName evidence="2">Chemotaxis protein CheW</fullName>
    </submittedName>
</protein>
<dbReference type="PANTHER" id="PTHR22617:SF23">
    <property type="entry name" value="CHEMOTAXIS PROTEIN CHEW"/>
    <property type="match status" value="1"/>
</dbReference>
<gene>
    <name evidence="2" type="primary">cheW</name>
    <name evidence="2" type="ORF">NT2_04_00380</name>
</gene>
<sequence length="148" mass="15526">MSELLLVVTIGGRRAAVRASEVQSVIELEAMTPVPRAPAYVMGMAALRSRALTVINCARSLALPETGPNQDAARPVTVVVEHDGHLYGLLVDAVDDVVESHDGLSELRANPGHGWKQASLGVTESPLGPLIVLDPVMLVGGPPVEQPV</sequence>
<dbReference type="PROSITE" id="PS50851">
    <property type="entry name" value="CHEW"/>
    <property type="match status" value="1"/>
</dbReference>
<dbReference type="InterPro" id="IPR036061">
    <property type="entry name" value="CheW-like_dom_sf"/>
</dbReference>
<evidence type="ECO:0000259" key="1">
    <source>
        <dbReference type="PROSITE" id="PS50851"/>
    </source>
</evidence>
<dbReference type="Proteomes" id="UP000016568">
    <property type="component" value="Unassembled WGS sequence"/>
</dbReference>
<dbReference type="GO" id="GO:0006935">
    <property type="term" value="P:chemotaxis"/>
    <property type="evidence" value="ECO:0007669"/>
    <property type="project" value="InterPro"/>
</dbReference>
<dbReference type="InterPro" id="IPR002545">
    <property type="entry name" value="CheW-lke_dom"/>
</dbReference>
<dbReference type="GO" id="GO:0007165">
    <property type="term" value="P:signal transduction"/>
    <property type="evidence" value="ECO:0007669"/>
    <property type="project" value="InterPro"/>
</dbReference>
<dbReference type="EMBL" id="BASZ01000004">
    <property type="protein sequence ID" value="GAD48627.1"/>
    <property type="molecule type" value="Genomic_DNA"/>
</dbReference>
<keyword evidence="3" id="KW-1185">Reference proteome</keyword>
<dbReference type="GO" id="GO:0005829">
    <property type="term" value="C:cytosol"/>
    <property type="evidence" value="ECO:0007669"/>
    <property type="project" value="TreeGrafter"/>
</dbReference>
<proteinExistence type="predicted"/>
<evidence type="ECO:0000313" key="2">
    <source>
        <dbReference type="EMBL" id="GAD48627.1"/>
    </source>
</evidence>
<feature type="domain" description="CheW-like" evidence="1">
    <location>
        <begin position="2"/>
        <end position="144"/>
    </location>
</feature>
<accession>U2YK33</accession>
<dbReference type="SUPFAM" id="SSF50341">
    <property type="entry name" value="CheW-like"/>
    <property type="match status" value="1"/>
</dbReference>
<dbReference type="RefSeq" id="WP_021689534.1">
    <property type="nucleotide sequence ID" value="NZ_BASZ01000004.1"/>
</dbReference>
<organism evidence="2 3">
    <name type="scientific">Caenibius tardaugens NBRC 16725</name>
    <dbReference type="NCBI Taxonomy" id="1219035"/>
    <lineage>
        <taxon>Bacteria</taxon>
        <taxon>Pseudomonadati</taxon>
        <taxon>Pseudomonadota</taxon>
        <taxon>Alphaproteobacteria</taxon>
        <taxon>Sphingomonadales</taxon>
        <taxon>Erythrobacteraceae</taxon>
        <taxon>Caenibius</taxon>
    </lineage>
</organism>
<reference evidence="2 3" key="1">
    <citation type="submission" date="2013-09" db="EMBL/GenBank/DDBJ databases">
        <title>Whole genome shotgun sequence of Novosphingobium tardaugens NBRC 16725.</title>
        <authorList>
            <person name="Isaki S."/>
            <person name="Hosoyama A."/>
            <person name="Tsuchikane K."/>
            <person name="Katsumata H."/>
            <person name="Ando Y."/>
            <person name="Yamazaki S."/>
            <person name="Fujita N."/>
        </authorList>
    </citation>
    <scope>NUCLEOTIDE SEQUENCE [LARGE SCALE GENOMIC DNA]</scope>
    <source>
        <strain evidence="2 3">NBRC 16725</strain>
    </source>
</reference>
<dbReference type="eggNOG" id="COG0835">
    <property type="taxonomic scope" value="Bacteria"/>
</dbReference>
<dbReference type="OrthoDB" id="7390823at2"/>
<name>U2YK33_9SPHN</name>
<dbReference type="KEGG" id="ntd:EGO55_10095"/>
<evidence type="ECO:0000313" key="3">
    <source>
        <dbReference type="Proteomes" id="UP000016568"/>
    </source>
</evidence>
<dbReference type="InterPro" id="IPR039315">
    <property type="entry name" value="CheW"/>
</dbReference>
<dbReference type="Gene3D" id="2.30.30.40">
    <property type="entry name" value="SH3 Domains"/>
    <property type="match status" value="1"/>
</dbReference>
<dbReference type="Gene3D" id="2.40.50.180">
    <property type="entry name" value="CheA-289, Domain 4"/>
    <property type="match status" value="1"/>
</dbReference>
<comment type="caution">
    <text evidence="2">The sequence shown here is derived from an EMBL/GenBank/DDBJ whole genome shotgun (WGS) entry which is preliminary data.</text>
</comment>